<keyword evidence="1" id="KW-1133">Transmembrane helix</keyword>
<evidence type="ECO:0000313" key="3">
    <source>
        <dbReference type="Proteomes" id="UP000799438"/>
    </source>
</evidence>
<keyword evidence="1" id="KW-0812">Transmembrane</keyword>
<dbReference type="Proteomes" id="UP000799438">
    <property type="component" value="Unassembled WGS sequence"/>
</dbReference>
<dbReference type="RefSeq" id="XP_033396881.1">
    <property type="nucleotide sequence ID" value="XM_033540553.1"/>
</dbReference>
<reference evidence="2" key="1">
    <citation type="journal article" date="2020" name="Stud. Mycol.">
        <title>101 Dothideomycetes genomes: a test case for predicting lifestyles and emergence of pathogens.</title>
        <authorList>
            <person name="Haridas S."/>
            <person name="Albert R."/>
            <person name="Binder M."/>
            <person name="Bloem J."/>
            <person name="Labutti K."/>
            <person name="Salamov A."/>
            <person name="Andreopoulos B."/>
            <person name="Baker S."/>
            <person name="Barry K."/>
            <person name="Bills G."/>
            <person name="Bluhm B."/>
            <person name="Cannon C."/>
            <person name="Castanera R."/>
            <person name="Culley D."/>
            <person name="Daum C."/>
            <person name="Ezra D."/>
            <person name="Gonzalez J."/>
            <person name="Henrissat B."/>
            <person name="Kuo A."/>
            <person name="Liang C."/>
            <person name="Lipzen A."/>
            <person name="Lutzoni F."/>
            <person name="Magnuson J."/>
            <person name="Mondo S."/>
            <person name="Nolan M."/>
            <person name="Ohm R."/>
            <person name="Pangilinan J."/>
            <person name="Park H.-J."/>
            <person name="Ramirez L."/>
            <person name="Alfaro M."/>
            <person name="Sun H."/>
            <person name="Tritt A."/>
            <person name="Yoshinaga Y."/>
            <person name="Zwiers L.-H."/>
            <person name="Turgeon B."/>
            <person name="Goodwin S."/>
            <person name="Spatafora J."/>
            <person name="Crous P."/>
            <person name="Grigoriev I."/>
        </authorList>
    </citation>
    <scope>NUCLEOTIDE SEQUENCE</scope>
    <source>
        <strain evidence="2">CBS 121167</strain>
    </source>
</reference>
<keyword evidence="3" id="KW-1185">Reference proteome</keyword>
<proteinExistence type="predicted"/>
<protein>
    <submittedName>
        <fullName evidence="2">Uncharacterized protein</fullName>
    </submittedName>
</protein>
<accession>A0A6A6BC50</accession>
<dbReference type="GeneID" id="54298049"/>
<dbReference type="AlphaFoldDB" id="A0A6A6BC50"/>
<keyword evidence="1" id="KW-0472">Membrane</keyword>
<feature type="transmembrane region" description="Helical" evidence="1">
    <location>
        <begin position="15"/>
        <end position="38"/>
    </location>
</feature>
<evidence type="ECO:0000256" key="1">
    <source>
        <dbReference type="SAM" id="Phobius"/>
    </source>
</evidence>
<name>A0A6A6BC50_9PEZI</name>
<gene>
    <name evidence="2" type="ORF">K452DRAFT_287885</name>
</gene>
<dbReference type="EMBL" id="ML995487">
    <property type="protein sequence ID" value="KAF2141168.1"/>
    <property type="molecule type" value="Genomic_DNA"/>
</dbReference>
<organism evidence="2 3">
    <name type="scientific">Aplosporella prunicola CBS 121167</name>
    <dbReference type="NCBI Taxonomy" id="1176127"/>
    <lineage>
        <taxon>Eukaryota</taxon>
        <taxon>Fungi</taxon>
        <taxon>Dikarya</taxon>
        <taxon>Ascomycota</taxon>
        <taxon>Pezizomycotina</taxon>
        <taxon>Dothideomycetes</taxon>
        <taxon>Dothideomycetes incertae sedis</taxon>
        <taxon>Botryosphaeriales</taxon>
        <taxon>Aplosporellaceae</taxon>
        <taxon>Aplosporella</taxon>
    </lineage>
</organism>
<sequence length="58" mass="6503">MGGENWLRRLGWLVIWSYSGTAFFFFLGVGLGLVRGLIKGLVRVLRYSLARSSFPLPA</sequence>
<evidence type="ECO:0000313" key="2">
    <source>
        <dbReference type="EMBL" id="KAF2141168.1"/>
    </source>
</evidence>